<evidence type="ECO:0000256" key="1">
    <source>
        <dbReference type="SAM" id="Phobius"/>
    </source>
</evidence>
<keyword evidence="1" id="KW-0472">Membrane</keyword>
<evidence type="ECO:0000313" key="2">
    <source>
        <dbReference type="EMBL" id="TWH80662.1"/>
    </source>
</evidence>
<proteinExistence type="predicted"/>
<feature type="transmembrane region" description="Helical" evidence="1">
    <location>
        <begin position="6"/>
        <end position="26"/>
    </location>
</feature>
<feature type="transmembrane region" description="Helical" evidence="1">
    <location>
        <begin position="118"/>
        <end position="136"/>
    </location>
</feature>
<organism evidence="2 3">
    <name type="scientific">Sedimentibacter saalensis</name>
    <dbReference type="NCBI Taxonomy" id="130788"/>
    <lineage>
        <taxon>Bacteria</taxon>
        <taxon>Bacillati</taxon>
        <taxon>Bacillota</taxon>
        <taxon>Tissierellia</taxon>
        <taxon>Sedimentibacter</taxon>
    </lineage>
</organism>
<reference evidence="2 3" key="1">
    <citation type="submission" date="2019-07" db="EMBL/GenBank/DDBJ databases">
        <title>Genomic Encyclopedia of Type Strains, Phase I: the one thousand microbial genomes (KMG-I) project.</title>
        <authorList>
            <person name="Kyrpides N."/>
        </authorList>
    </citation>
    <scope>NUCLEOTIDE SEQUENCE [LARGE SCALE GENOMIC DNA]</scope>
    <source>
        <strain evidence="2 3">DSM 13558</strain>
    </source>
</reference>
<dbReference type="Proteomes" id="UP000315343">
    <property type="component" value="Unassembled WGS sequence"/>
</dbReference>
<sequence>MNASVSMLFYSIVSAFSIIYTAYSINKNISLRRKKEDYLIVQLNNKYNFAWLYLILVIIWITMFTKEISSMYNMLKREYLNSIFQLFNPIYIESLSNYFYENDKMIEYYETLHYPNDFMNSLYMIIASVCILILDINKEKVKIALFQDGVLVRDKFYNKDKLLQYEWGGAYENKMFFKGIYCNLVLYMDSIFQSNRELAVRVNYSDKDKIDNILKYTYNLKSKDNDGDK</sequence>
<evidence type="ECO:0008006" key="4">
    <source>
        <dbReference type="Google" id="ProtNLM"/>
    </source>
</evidence>
<dbReference type="RefSeq" id="WP_145082691.1">
    <property type="nucleotide sequence ID" value="NZ_JAYFNS010000003.1"/>
</dbReference>
<dbReference type="AlphaFoldDB" id="A0A562JBT4"/>
<protein>
    <recommendedName>
        <fullName evidence="4">DUF5673 domain-containing protein</fullName>
    </recommendedName>
</protein>
<dbReference type="EMBL" id="VLKH01000004">
    <property type="protein sequence ID" value="TWH80662.1"/>
    <property type="molecule type" value="Genomic_DNA"/>
</dbReference>
<keyword evidence="1" id="KW-0812">Transmembrane</keyword>
<accession>A0A562JBT4</accession>
<feature type="transmembrane region" description="Helical" evidence="1">
    <location>
        <begin position="47"/>
        <end position="65"/>
    </location>
</feature>
<keyword evidence="3" id="KW-1185">Reference proteome</keyword>
<name>A0A562JBT4_9FIRM</name>
<keyword evidence="1" id="KW-1133">Transmembrane helix</keyword>
<evidence type="ECO:0000313" key="3">
    <source>
        <dbReference type="Proteomes" id="UP000315343"/>
    </source>
</evidence>
<gene>
    <name evidence="2" type="ORF">LY60_01924</name>
</gene>
<comment type="caution">
    <text evidence="2">The sequence shown here is derived from an EMBL/GenBank/DDBJ whole genome shotgun (WGS) entry which is preliminary data.</text>
</comment>